<dbReference type="RefSeq" id="WP_250583374.1">
    <property type="nucleotide sequence ID" value="NZ_JAKRVX010000002.1"/>
</dbReference>
<evidence type="ECO:0000313" key="2">
    <source>
        <dbReference type="EMBL" id="MCL9816417.1"/>
    </source>
</evidence>
<sequence>MKLNRQSLIAVGLAVVLLLAAPALAGTALAETETEADTDTDIGNESTTGGLSIDAAYDNGTVTLTVSENESVVSGANVSVNNASVGETDEDGMIEFAVAADESFNVTVTTDDQTASTTYTINGEEVVDDTDADSDAGNVNESDADAGNETDTPNQSERAGPPSEMPSQVPDHVSEIHSLINQFLGGSIDQLGPAVSDAAGNNGNGPAENASANGQSHADESDENATNESTTNNSSDTTDTDTDRDDNEERNTDTDRTERNGNTSDRPGNAPAHSNAGGR</sequence>
<feature type="compositionally biased region" description="Acidic residues" evidence="1">
    <location>
        <begin position="32"/>
        <end position="42"/>
    </location>
</feature>
<name>A0AAE3K7N6_9EURY</name>
<gene>
    <name evidence="2" type="ORF">AArcSt2_05605</name>
</gene>
<reference evidence="2" key="2">
    <citation type="submission" date="2022-02" db="EMBL/GenBank/DDBJ databases">
        <authorList>
            <person name="Elcheninov A.G."/>
            <person name="Sorokin D.Y."/>
            <person name="Kublanov I.V."/>
        </authorList>
    </citation>
    <scope>NUCLEOTIDE SEQUENCE</scope>
    <source>
        <strain evidence="2">AArc-St2</strain>
    </source>
</reference>
<accession>A0AAE3K7N6</accession>
<protein>
    <submittedName>
        <fullName evidence="2">Cadherin-like beta sandwich domain-containing protein</fullName>
    </submittedName>
</protein>
<proteinExistence type="predicted"/>
<dbReference type="AlphaFoldDB" id="A0AAE3K7N6"/>
<comment type="caution">
    <text evidence="2">The sequence shown here is derived from an EMBL/GenBank/DDBJ whole genome shotgun (WGS) entry which is preliminary data.</text>
</comment>
<feature type="compositionally biased region" description="Low complexity" evidence="1">
    <location>
        <begin position="226"/>
        <end position="237"/>
    </location>
</feature>
<evidence type="ECO:0000313" key="3">
    <source>
        <dbReference type="Proteomes" id="UP001203207"/>
    </source>
</evidence>
<dbReference type="Proteomes" id="UP001203207">
    <property type="component" value="Unassembled WGS sequence"/>
</dbReference>
<feature type="region of interest" description="Disordered" evidence="1">
    <location>
        <begin position="191"/>
        <end position="279"/>
    </location>
</feature>
<reference evidence="2" key="1">
    <citation type="journal article" date="2022" name="Syst. Appl. Microbiol.">
        <title>Natronocalculus amylovorans gen. nov., sp. nov., and Natranaeroarchaeum aerophilus sp. nov., dominant culturable amylolytic natronoarchaea from hypersaline soda lakes in southwestern Siberia.</title>
        <authorList>
            <person name="Sorokin D.Y."/>
            <person name="Elcheninov A.G."/>
            <person name="Khizhniak T.V."/>
            <person name="Koenen M."/>
            <person name="Bale N.J."/>
            <person name="Damste J.S.S."/>
            <person name="Kublanov I.V."/>
        </authorList>
    </citation>
    <scope>NUCLEOTIDE SEQUENCE</scope>
    <source>
        <strain evidence="2">AArc-St2</strain>
    </source>
</reference>
<organism evidence="2 3">
    <name type="scientific">Natronocalculus amylovorans</name>
    <dbReference type="NCBI Taxonomy" id="2917812"/>
    <lineage>
        <taxon>Archaea</taxon>
        <taxon>Methanobacteriati</taxon>
        <taxon>Methanobacteriota</taxon>
        <taxon>Stenosarchaea group</taxon>
        <taxon>Halobacteria</taxon>
        <taxon>Halobacteriales</taxon>
        <taxon>Haloferacaceae</taxon>
        <taxon>Natronocalculus</taxon>
    </lineage>
</organism>
<dbReference type="EMBL" id="JAKRVX010000002">
    <property type="protein sequence ID" value="MCL9816417.1"/>
    <property type="molecule type" value="Genomic_DNA"/>
</dbReference>
<feature type="compositionally biased region" description="Low complexity" evidence="1">
    <location>
        <begin position="198"/>
        <end position="214"/>
    </location>
</feature>
<evidence type="ECO:0000256" key="1">
    <source>
        <dbReference type="SAM" id="MobiDB-lite"/>
    </source>
</evidence>
<feature type="compositionally biased region" description="Basic and acidic residues" evidence="1">
    <location>
        <begin position="247"/>
        <end position="259"/>
    </location>
</feature>
<feature type="region of interest" description="Disordered" evidence="1">
    <location>
        <begin position="30"/>
        <end position="50"/>
    </location>
</feature>
<feature type="compositionally biased region" description="Acidic residues" evidence="1">
    <location>
        <begin position="125"/>
        <end position="134"/>
    </location>
</feature>
<keyword evidence="3" id="KW-1185">Reference proteome</keyword>
<feature type="region of interest" description="Disordered" evidence="1">
    <location>
        <begin position="124"/>
        <end position="170"/>
    </location>
</feature>